<dbReference type="SUPFAM" id="SSF52833">
    <property type="entry name" value="Thioredoxin-like"/>
    <property type="match status" value="1"/>
</dbReference>
<reference evidence="3" key="1">
    <citation type="submission" date="2017-11" db="EMBL/GenBank/DDBJ databases">
        <authorList>
            <person name="Kajale S.C."/>
            <person name="Sharma A."/>
        </authorList>
    </citation>
    <scope>NUCLEOTIDE SEQUENCE</scope>
    <source>
        <strain evidence="3">LS1_42</strain>
    </source>
</reference>
<dbReference type="PANTHER" id="PTHR42899">
    <property type="entry name" value="SPERMATOGENESIS-ASSOCIATED PROTEIN 20"/>
    <property type="match status" value="1"/>
</dbReference>
<feature type="domain" description="Thioredoxin" evidence="2">
    <location>
        <begin position="12"/>
        <end position="134"/>
    </location>
</feature>
<dbReference type="EMBL" id="PHNJ01000014">
    <property type="protein sequence ID" value="TYL36825.1"/>
    <property type="molecule type" value="Genomic_DNA"/>
</dbReference>
<dbReference type="InterPro" id="IPR024705">
    <property type="entry name" value="Ssp411"/>
</dbReference>
<evidence type="ECO:0000259" key="2">
    <source>
        <dbReference type="PROSITE" id="PS51352"/>
    </source>
</evidence>
<dbReference type="InterPro" id="IPR008928">
    <property type="entry name" value="6-hairpin_glycosidase_sf"/>
</dbReference>
<dbReference type="PIRSF" id="PIRSF006402">
    <property type="entry name" value="UCP006402_thioredoxin"/>
    <property type="match status" value="1"/>
</dbReference>
<feature type="compositionally biased region" description="Basic and acidic residues" evidence="1">
    <location>
        <begin position="546"/>
        <end position="565"/>
    </location>
</feature>
<dbReference type="PROSITE" id="PS51352">
    <property type="entry name" value="THIOREDOXIN_2"/>
    <property type="match status" value="1"/>
</dbReference>
<protein>
    <submittedName>
        <fullName evidence="3">Thioredoxin domain-containing protein</fullName>
    </submittedName>
</protein>
<dbReference type="InterPro" id="IPR004879">
    <property type="entry name" value="Ssp411-like_TRX"/>
</dbReference>
<name>A0A8J8Q479_9EURY</name>
<dbReference type="AlphaFoldDB" id="A0A8J8Q479"/>
<evidence type="ECO:0000313" key="4">
    <source>
        <dbReference type="Proteomes" id="UP000766904"/>
    </source>
</evidence>
<dbReference type="InterPro" id="IPR036249">
    <property type="entry name" value="Thioredoxin-like_sf"/>
</dbReference>
<evidence type="ECO:0000313" key="3">
    <source>
        <dbReference type="EMBL" id="TYL36825.1"/>
    </source>
</evidence>
<dbReference type="Pfam" id="PF03190">
    <property type="entry name" value="Thioredox_DsbH"/>
    <property type="match status" value="1"/>
</dbReference>
<feature type="region of interest" description="Disordered" evidence="1">
    <location>
        <begin position="291"/>
        <end position="313"/>
    </location>
</feature>
<dbReference type="InterPro" id="IPR013766">
    <property type="entry name" value="Thioredoxin_domain"/>
</dbReference>
<dbReference type="PANTHER" id="PTHR42899:SF1">
    <property type="entry name" value="SPERMATOGENESIS-ASSOCIATED PROTEIN 20"/>
    <property type="match status" value="1"/>
</dbReference>
<dbReference type="GO" id="GO:0005975">
    <property type="term" value="P:carbohydrate metabolic process"/>
    <property type="evidence" value="ECO:0007669"/>
    <property type="project" value="InterPro"/>
</dbReference>
<dbReference type="Proteomes" id="UP000766904">
    <property type="component" value="Unassembled WGS sequence"/>
</dbReference>
<dbReference type="SUPFAM" id="SSF48208">
    <property type="entry name" value="Six-hairpin glycosidases"/>
    <property type="match status" value="1"/>
</dbReference>
<accession>A0A8J8Q479</accession>
<dbReference type="Gene3D" id="1.50.10.10">
    <property type="match status" value="1"/>
</dbReference>
<dbReference type="InterPro" id="IPR012341">
    <property type="entry name" value="6hp_glycosidase-like_sf"/>
</dbReference>
<dbReference type="Gene3D" id="3.40.30.10">
    <property type="entry name" value="Glutaredoxin"/>
    <property type="match status" value="1"/>
</dbReference>
<organism evidence="3 4">
    <name type="scientific">Natronococcus pandeyae</name>
    <dbReference type="NCBI Taxonomy" id="2055836"/>
    <lineage>
        <taxon>Archaea</taxon>
        <taxon>Methanobacteriati</taxon>
        <taxon>Methanobacteriota</taxon>
        <taxon>Stenosarchaea group</taxon>
        <taxon>Halobacteria</taxon>
        <taxon>Halobacteriales</taxon>
        <taxon>Natrialbaceae</taxon>
        <taxon>Natronococcus</taxon>
    </lineage>
</organism>
<comment type="caution">
    <text evidence="3">The sequence shown here is derived from an EMBL/GenBank/DDBJ whole genome shotgun (WGS) entry which is preliminary data.</text>
</comment>
<dbReference type="OrthoDB" id="202131at2157"/>
<keyword evidence="4" id="KW-1185">Reference proteome</keyword>
<evidence type="ECO:0000256" key="1">
    <source>
        <dbReference type="SAM" id="MobiDB-lite"/>
    </source>
</evidence>
<gene>
    <name evidence="3" type="ORF">CV102_20135</name>
</gene>
<feature type="region of interest" description="Disordered" evidence="1">
    <location>
        <begin position="535"/>
        <end position="572"/>
    </location>
</feature>
<sequence length="572" mass="62045">MDSLETERSPYAADTQRSSMDDLTRVEWREWGQDAFDEAEAADVPVLCSLTATWCDHCHEMDEETYAEPRIAAHVNDGFVPVRVDVDRHPRVRDRYNMGGFPSTVFLAPDGNVLTGAGYLGPDGMRQVLDSVRTMWETKGSGAARVPRALREDEPPAGTLSSDVEASMLGQLTEAYDEVAGGWGSGPKFPLPDALEFALKRDREMALRSFDAVGANLLDEYEGGFYRFATEDDWSGLQHEKLLDSNGALVRAFANAYLHTGKDEYRDPAERTIEFLTTTLWNADADAFANSQAPGEPETYSLEPSEREGADEPPVDEGVFAGPNALAIEGLLTYYAYTDDERARRYAERALGTLREELLVDGVVAHVLEDGTDGGVTDTDTGEPVALLSNQARALAALTTAASTLGTDVLDDAMAVADATIERLRDGDSFVDSAGDGVGLCDRPLRPLDANVALADGLLEIAVLTGEDRYRAVARETLEEFAGASDRFGVQIAQYGTVTARLLEGPLVLRVGDDPGSDLHRAALRLADHEKVVVPDDGDLEAGTARVERGDHVSEPAETPEKLSERVQTVLE</sequence>
<proteinExistence type="predicted"/>
<dbReference type="RefSeq" id="WP_148859807.1">
    <property type="nucleotide sequence ID" value="NZ_PHNJ01000014.1"/>
</dbReference>